<comment type="caution">
    <text evidence="1">The sequence shown here is derived from an EMBL/GenBank/DDBJ whole genome shotgun (WGS) entry which is preliminary data.</text>
</comment>
<dbReference type="EMBL" id="JAOTPV010000015">
    <property type="protein sequence ID" value="KAJ4474988.1"/>
    <property type="molecule type" value="Genomic_DNA"/>
</dbReference>
<evidence type="ECO:0000313" key="2">
    <source>
        <dbReference type="Proteomes" id="UP001150266"/>
    </source>
</evidence>
<name>A0A9W9A5K2_9AGAR</name>
<reference evidence="1" key="1">
    <citation type="submission" date="2022-08" db="EMBL/GenBank/DDBJ databases">
        <title>A Global Phylogenomic Analysis of the Shiitake Genus Lentinula.</title>
        <authorList>
            <consortium name="DOE Joint Genome Institute"/>
            <person name="Sierra-Patev S."/>
            <person name="Min B."/>
            <person name="Naranjo-Ortiz M."/>
            <person name="Looney B."/>
            <person name="Konkel Z."/>
            <person name="Slot J.C."/>
            <person name="Sakamoto Y."/>
            <person name="Steenwyk J.L."/>
            <person name="Rokas A."/>
            <person name="Carro J."/>
            <person name="Camarero S."/>
            <person name="Ferreira P."/>
            <person name="Molpeceres G."/>
            <person name="Ruiz-Duenas F.J."/>
            <person name="Serrano A."/>
            <person name="Henrissat B."/>
            <person name="Drula E."/>
            <person name="Hughes K.W."/>
            <person name="Mata J.L."/>
            <person name="Ishikawa N.K."/>
            <person name="Vargas-Isla R."/>
            <person name="Ushijima S."/>
            <person name="Smith C.A."/>
            <person name="Ahrendt S."/>
            <person name="Andreopoulos W."/>
            <person name="He G."/>
            <person name="Labutti K."/>
            <person name="Lipzen A."/>
            <person name="Ng V."/>
            <person name="Riley R."/>
            <person name="Sandor L."/>
            <person name="Barry K."/>
            <person name="Martinez A.T."/>
            <person name="Xiao Y."/>
            <person name="Gibbons J.G."/>
            <person name="Terashima K."/>
            <person name="Grigoriev I.V."/>
            <person name="Hibbett D.S."/>
        </authorList>
    </citation>
    <scope>NUCLEOTIDE SEQUENCE</scope>
    <source>
        <strain evidence="1">JLM2183</strain>
    </source>
</reference>
<dbReference type="PANTHER" id="PTHR34286:SF1">
    <property type="entry name" value="TRANSMEMBRANE PROTEIN"/>
    <property type="match status" value="1"/>
</dbReference>
<sequence length="113" mass="12634">GGGDRYPYPKSVWSPAGGWWVRPSNWKSNTFIVATGIAGICYMVHRVSASKEHRYNTPTKDIPSSLVRQFFTFSENPAQRVILTREVGAAAPGREERLVMKTLLPVLLLDVTE</sequence>
<keyword evidence="2" id="KW-1185">Reference proteome</keyword>
<protein>
    <submittedName>
        <fullName evidence="1">Uncharacterized protein</fullName>
    </submittedName>
</protein>
<organism evidence="1 2">
    <name type="scientific">Lentinula aciculospora</name>
    <dbReference type="NCBI Taxonomy" id="153920"/>
    <lineage>
        <taxon>Eukaryota</taxon>
        <taxon>Fungi</taxon>
        <taxon>Dikarya</taxon>
        <taxon>Basidiomycota</taxon>
        <taxon>Agaricomycotina</taxon>
        <taxon>Agaricomycetes</taxon>
        <taxon>Agaricomycetidae</taxon>
        <taxon>Agaricales</taxon>
        <taxon>Marasmiineae</taxon>
        <taxon>Omphalotaceae</taxon>
        <taxon>Lentinula</taxon>
    </lineage>
</organism>
<proteinExistence type="predicted"/>
<dbReference type="Proteomes" id="UP001150266">
    <property type="component" value="Unassembled WGS sequence"/>
</dbReference>
<dbReference type="PANTHER" id="PTHR34286">
    <property type="entry name" value="TRANSMEMBRANE PROTEIN"/>
    <property type="match status" value="1"/>
</dbReference>
<evidence type="ECO:0000313" key="1">
    <source>
        <dbReference type="EMBL" id="KAJ4474988.1"/>
    </source>
</evidence>
<gene>
    <name evidence="1" type="ORF">J3R30DRAFT_3294806</name>
</gene>
<feature type="non-terminal residue" evidence="1">
    <location>
        <position position="113"/>
    </location>
</feature>
<accession>A0A9W9A5K2</accession>
<dbReference type="AlphaFoldDB" id="A0A9W9A5K2"/>
<dbReference type="OrthoDB" id="2100988at2759"/>